<keyword evidence="2" id="KW-1185">Reference proteome</keyword>
<sequence>MPGFQFRFPSQTTIIGATQSGKTTLLRKIIENANETFEAPIDNIFWFYGVDTPGIPRHLPNLKAFEGLPDVELLKEHKEQRNIVVCDDLMNFFARDRKALQLLNDLFCLYAHHMNCAIFNLVQSAFALPPTTRSNSTYIILMKNLSDAAQVKNLLIQQFGDKWRGAFEAYQDIMSKPYQAMLINNDPLAHSSMRILSNFVDDYPIAHVPI</sequence>
<dbReference type="EMBL" id="GL379810">
    <property type="protein sequence ID" value="EGT43091.1"/>
    <property type="molecule type" value="Genomic_DNA"/>
</dbReference>
<protein>
    <submittedName>
        <fullName evidence="1">Uncharacterized protein</fullName>
    </submittedName>
</protein>
<dbReference type="HOGENOM" id="CLU_1316511_0_0_1"/>
<dbReference type="STRING" id="135651.G0MSN0"/>
<dbReference type="eggNOG" id="ENOG502T3F7">
    <property type="taxonomic scope" value="Eukaryota"/>
</dbReference>
<dbReference type="InParanoid" id="G0MSN0"/>
<organism evidence="2">
    <name type="scientific">Caenorhabditis brenneri</name>
    <name type="common">Nematode worm</name>
    <dbReference type="NCBI Taxonomy" id="135651"/>
    <lineage>
        <taxon>Eukaryota</taxon>
        <taxon>Metazoa</taxon>
        <taxon>Ecdysozoa</taxon>
        <taxon>Nematoda</taxon>
        <taxon>Chromadorea</taxon>
        <taxon>Rhabditida</taxon>
        <taxon>Rhabditina</taxon>
        <taxon>Rhabditomorpha</taxon>
        <taxon>Rhabditoidea</taxon>
        <taxon>Rhabditidae</taxon>
        <taxon>Peloderinae</taxon>
        <taxon>Caenorhabditis</taxon>
    </lineage>
</organism>
<evidence type="ECO:0000313" key="2">
    <source>
        <dbReference type="Proteomes" id="UP000008068"/>
    </source>
</evidence>
<evidence type="ECO:0000313" key="1">
    <source>
        <dbReference type="EMBL" id="EGT43091.1"/>
    </source>
</evidence>
<gene>
    <name evidence="1" type="ORF">CAEBREN_32489</name>
</gene>
<dbReference type="InterPro" id="IPR027417">
    <property type="entry name" value="P-loop_NTPase"/>
</dbReference>
<dbReference type="AlphaFoldDB" id="G0MSN0"/>
<reference evidence="2" key="1">
    <citation type="submission" date="2011-07" db="EMBL/GenBank/DDBJ databases">
        <authorList>
            <consortium name="Caenorhabditis brenneri Sequencing and Analysis Consortium"/>
            <person name="Wilson R.K."/>
        </authorList>
    </citation>
    <scope>NUCLEOTIDE SEQUENCE [LARGE SCALE GENOMIC DNA]</scope>
    <source>
        <strain evidence="2">PB2801</strain>
    </source>
</reference>
<proteinExistence type="predicted"/>
<name>G0MSN0_CAEBE</name>
<dbReference type="OrthoDB" id="5798615at2759"/>
<accession>G0MSN0</accession>
<dbReference type="Proteomes" id="UP000008068">
    <property type="component" value="Unassembled WGS sequence"/>
</dbReference>
<dbReference type="SUPFAM" id="SSF52540">
    <property type="entry name" value="P-loop containing nucleoside triphosphate hydrolases"/>
    <property type="match status" value="1"/>
</dbReference>